<evidence type="ECO:0000313" key="1">
    <source>
        <dbReference type="EMBL" id="QBK92886.1"/>
    </source>
</evidence>
<dbReference type="EMBL" id="MK500588">
    <property type="protein sequence ID" value="QBK92886.1"/>
    <property type="molecule type" value="Genomic_DNA"/>
</dbReference>
<proteinExistence type="predicted"/>
<protein>
    <submittedName>
        <fullName evidence="1">Uncharacterized protein</fullName>
    </submittedName>
</protein>
<reference evidence="1" key="1">
    <citation type="journal article" date="2019" name="MBio">
        <title>Virus Genomes from Deep Sea Sediments Expand the Ocean Megavirome and Support Independent Origins of Viral Gigantism.</title>
        <authorList>
            <person name="Backstrom D."/>
            <person name="Yutin N."/>
            <person name="Jorgensen S.L."/>
            <person name="Dharamshi J."/>
            <person name="Homa F."/>
            <person name="Zaremba-Niedwiedzka K."/>
            <person name="Spang A."/>
            <person name="Wolf Y.I."/>
            <person name="Koonin E.V."/>
            <person name="Ettema T.J."/>
        </authorList>
    </citation>
    <scope>NUCLEOTIDE SEQUENCE</scope>
</reference>
<organism evidence="1">
    <name type="scientific">Pithovirus LCPAC403</name>
    <dbReference type="NCBI Taxonomy" id="2506596"/>
    <lineage>
        <taxon>Viruses</taxon>
        <taxon>Pithoviruses</taxon>
    </lineage>
</organism>
<gene>
    <name evidence="1" type="ORF">LCPAC403_00200</name>
</gene>
<sequence>MHICKAKTKDSSACRLKVDYEGERCYYHRGQEGLIVCGAETKKGNQCCSIVKKNKQRCKIHRGMGPLYYEDDYEDEDYEDD</sequence>
<accession>A0A481ZB68</accession>
<name>A0A481ZB68_9VIRU</name>